<name>A0A329MJW9_9BACL</name>
<dbReference type="PROSITE" id="PS51480">
    <property type="entry name" value="DHAL"/>
    <property type="match status" value="1"/>
</dbReference>
<dbReference type="InterPro" id="IPR050270">
    <property type="entry name" value="DegV_domain_contain"/>
</dbReference>
<dbReference type="SUPFAM" id="SSF101473">
    <property type="entry name" value="DhaL-like"/>
    <property type="match status" value="1"/>
</dbReference>
<organism evidence="2 3">
    <name type="scientific">Paenibacillus contaminans</name>
    <dbReference type="NCBI Taxonomy" id="450362"/>
    <lineage>
        <taxon>Bacteria</taxon>
        <taxon>Bacillati</taxon>
        <taxon>Bacillota</taxon>
        <taxon>Bacilli</taxon>
        <taxon>Bacillales</taxon>
        <taxon>Paenibacillaceae</taxon>
        <taxon>Paenibacillus</taxon>
    </lineage>
</organism>
<dbReference type="NCBIfam" id="TIGR03599">
    <property type="entry name" value="YloV"/>
    <property type="match status" value="1"/>
</dbReference>
<dbReference type="InterPro" id="IPR004007">
    <property type="entry name" value="DhaL_dom"/>
</dbReference>
<sequence length="574" mass="61350">MGKRFSRLTGTDFIRMVFTAARYLHDHVNHVNALNVFPVPDGDTGTNMNLTMTSGVEELSKKQTNHIGQAAETLSKGLLMGARGNSGVILSQLFRGFAKSVQSYEEINAQQFAAALQQGVDTAYKAVVKPVEGTILTVAKDAAKHAMQNARRAADVTALMEETYAAGKQSLARTPELLPVLKQVGVVDAGGQGLMFLYEGFLAALTDDAVVPAHAFTGQSVAREENHVPAGRSAQSHISAEEIEFGYCTEFMVKLDQTKSKGFEETAFRDALTKFGDSLLVVADDELVKVHIHAEFPGEVMNYAMKYGELIKIKIENMREQHGHIVMHDDEAYAQAWGVSNTAQEQPAAAVKHSKPSGMVAVAIGDGISKILSSLGVDQIISGGQTMNPSTEDIVTAIRNVQAKTVYVLPNNSNIVLAAQQAVELVEDKEVIVIPTKTIPQGIAAALSYQSGAESDAGNAEAMNRAVRQVKSGQVTNAVRDTSIDGIDIKEGDFIGIQDGQIVASCPDIVDACRKLLDSMLAEGGDLVTILAGSDASEDDTESLTAYLADAYPDAETEIHAGGQPVYAYLFGVE</sequence>
<reference evidence="2 3" key="1">
    <citation type="journal article" date="2009" name="Int. J. Syst. Evol. Microbiol.">
        <title>Paenibacillus contaminans sp. nov., isolated from a contaminated laboratory plate.</title>
        <authorList>
            <person name="Chou J.H."/>
            <person name="Lee J.H."/>
            <person name="Lin M.C."/>
            <person name="Chang P.S."/>
            <person name="Arun A.B."/>
            <person name="Young C.C."/>
            <person name="Chen W.M."/>
        </authorList>
    </citation>
    <scope>NUCLEOTIDE SEQUENCE [LARGE SCALE GENOMIC DNA]</scope>
    <source>
        <strain evidence="2 3">CKOBP-6</strain>
    </source>
</reference>
<dbReference type="InterPro" id="IPR033470">
    <property type="entry name" value="FakA-like_C"/>
</dbReference>
<dbReference type="Pfam" id="PF13684">
    <property type="entry name" value="FakA-like_C"/>
    <property type="match status" value="1"/>
</dbReference>
<dbReference type="AlphaFoldDB" id="A0A329MJW9"/>
<feature type="domain" description="DhaL" evidence="1">
    <location>
        <begin position="11"/>
        <end position="203"/>
    </location>
</feature>
<keyword evidence="3" id="KW-1185">Reference proteome</keyword>
<dbReference type="GO" id="GO:0004371">
    <property type="term" value="F:glycerone kinase activity"/>
    <property type="evidence" value="ECO:0007669"/>
    <property type="project" value="InterPro"/>
</dbReference>
<evidence type="ECO:0000259" key="1">
    <source>
        <dbReference type="PROSITE" id="PS51480"/>
    </source>
</evidence>
<dbReference type="EMBL" id="QMFB01000010">
    <property type="protein sequence ID" value="RAV19960.1"/>
    <property type="molecule type" value="Genomic_DNA"/>
</dbReference>
<comment type="caution">
    <text evidence="2">The sequence shown here is derived from an EMBL/GenBank/DDBJ whole genome shotgun (WGS) entry which is preliminary data.</text>
</comment>
<dbReference type="SMART" id="SM01120">
    <property type="entry name" value="Dak2"/>
    <property type="match status" value="1"/>
</dbReference>
<gene>
    <name evidence="2" type="ORF">DQG23_18745</name>
</gene>
<dbReference type="Proteomes" id="UP000250369">
    <property type="component" value="Unassembled WGS sequence"/>
</dbReference>
<protein>
    <recommendedName>
        <fullName evidence="1">DhaL domain-containing protein</fullName>
    </recommendedName>
</protein>
<dbReference type="Pfam" id="PF02734">
    <property type="entry name" value="Dak2"/>
    <property type="match status" value="1"/>
</dbReference>
<dbReference type="Gene3D" id="1.25.40.340">
    <property type="match status" value="1"/>
</dbReference>
<evidence type="ECO:0000313" key="2">
    <source>
        <dbReference type="EMBL" id="RAV19960.1"/>
    </source>
</evidence>
<accession>A0A329MJW9</accession>
<dbReference type="GO" id="GO:0006071">
    <property type="term" value="P:glycerol metabolic process"/>
    <property type="evidence" value="ECO:0007669"/>
    <property type="project" value="InterPro"/>
</dbReference>
<evidence type="ECO:0000313" key="3">
    <source>
        <dbReference type="Proteomes" id="UP000250369"/>
    </source>
</evidence>
<dbReference type="PANTHER" id="PTHR33434">
    <property type="entry name" value="DEGV DOMAIN-CONTAINING PROTEIN DR_1986-RELATED"/>
    <property type="match status" value="1"/>
</dbReference>
<dbReference type="InterPro" id="IPR036117">
    <property type="entry name" value="DhaL_dom_sf"/>
</dbReference>
<dbReference type="Pfam" id="PF21645">
    <property type="entry name" value="FakA-like_M"/>
    <property type="match status" value="1"/>
</dbReference>
<proteinExistence type="predicted"/>
<dbReference type="PANTHER" id="PTHR33434:SF4">
    <property type="entry name" value="PHOSPHATASE PROTEIN"/>
    <property type="match status" value="1"/>
</dbReference>
<dbReference type="SMART" id="SM01121">
    <property type="entry name" value="Dak1_2"/>
    <property type="match status" value="1"/>
</dbReference>
<dbReference type="InterPro" id="IPR019986">
    <property type="entry name" value="YloV-like"/>
</dbReference>
<dbReference type="OrthoDB" id="9760324at2"/>
<dbReference type="InterPro" id="IPR048394">
    <property type="entry name" value="FakA-like_M"/>
</dbReference>